<dbReference type="NCBIfam" id="TIGR03168">
    <property type="entry name" value="1-PFK"/>
    <property type="match status" value="1"/>
</dbReference>
<evidence type="ECO:0000259" key="9">
    <source>
        <dbReference type="Pfam" id="PF00294"/>
    </source>
</evidence>
<dbReference type="InterPro" id="IPR022463">
    <property type="entry name" value="1-PFruKinase"/>
</dbReference>
<evidence type="ECO:0000256" key="8">
    <source>
        <dbReference type="RuleBase" id="RU369061"/>
    </source>
</evidence>
<dbReference type="AlphaFoldDB" id="A0A231VDD4"/>
<protein>
    <recommendedName>
        <fullName evidence="7">Tagatose-6-phosphate kinase</fullName>
        <ecNumber evidence="7">2.7.1.144</ecNumber>
    </recommendedName>
</protein>
<dbReference type="CDD" id="cd01164">
    <property type="entry name" value="FruK_PfkB_like"/>
    <property type="match status" value="1"/>
</dbReference>
<dbReference type="PROSITE" id="PS00583">
    <property type="entry name" value="PFKB_KINASES_1"/>
    <property type="match status" value="1"/>
</dbReference>
<name>A0A231VDD4_THETR</name>
<keyword evidence="3 7" id="KW-0547">Nucleotide-binding</keyword>
<evidence type="ECO:0000256" key="2">
    <source>
        <dbReference type="ARBA" id="ARBA00022679"/>
    </source>
</evidence>
<comment type="function">
    <text evidence="8">Catalyzes the ATP-dependent phosphorylation of fructose-l-phosphate to fructose-l,6-bisphosphate.</text>
</comment>
<comment type="similarity">
    <text evidence="7">Belongs to the carbohydrate kinase PfkB family. LacC subfamily.</text>
</comment>
<dbReference type="GO" id="GO:2001059">
    <property type="term" value="P:D-tagatose 6-phosphate catabolic process"/>
    <property type="evidence" value="ECO:0007669"/>
    <property type="project" value="UniProtKB-UniPathway"/>
</dbReference>
<accession>A0A231VDD4</accession>
<dbReference type="InterPro" id="IPR011611">
    <property type="entry name" value="PfkB_dom"/>
</dbReference>
<dbReference type="FunFam" id="3.40.1190.20:FF:000001">
    <property type="entry name" value="Phosphofructokinase"/>
    <property type="match status" value="1"/>
</dbReference>
<dbReference type="PANTHER" id="PTHR46566">
    <property type="entry name" value="1-PHOSPHOFRUCTOKINASE-RELATED"/>
    <property type="match status" value="1"/>
</dbReference>
<evidence type="ECO:0000256" key="1">
    <source>
        <dbReference type="ARBA" id="ARBA00005380"/>
    </source>
</evidence>
<dbReference type="GO" id="GO:0008662">
    <property type="term" value="F:1-phosphofructokinase activity"/>
    <property type="evidence" value="ECO:0007669"/>
    <property type="project" value="UniProtKB-UniRule"/>
</dbReference>
<dbReference type="UniPathway" id="UPA00704">
    <property type="reaction ID" value="UER00715"/>
</dbReference>
<comment type="caution">
    <text evidence="10">The sequence shown here is derived from an EMBL/GenBank/DDBJ whole genome shotgun (WGS) entry which is preliminary data.</text>
</comment>
<dbReference type="Gene3D" id="3.40.1190.20">
    <property type="match status" value="1"/>
</dbReference>
<evidence type="ECO:0000256" key="4">
    <source>
        <dbReference type="ARBA" id="ARBA00022777"/>
    </source>
</evidence>
<dbReference type="SUPFAM" id="SSF53613">
    <property type="entry name" value="Ribokinase-like"/>
    <property type="match status" value="1"/>
</dbReference>
<dbReference type="RefSeq" id="WP_094046343.1">
    <property type="nucleotide sequence ID" value="NZ_NKHD01000040.1"/>
</dbReference>
<evidence type="ECO:0000313" key="11">
    <source>
        <dbReference type="Proteomes" id="UP000215301"/>
    </source>
</evidence>
<dbReference type="EC" id="2.7.1.144" evidence="7"/>
<keyword evidence="2 7" id="KW-0808">Transferase</keyword>
<dbReference type="NCBIfam" id="TIGR03828">
    <property type="entry name" value="pfkB"/>
    <property type="match status" value="1"/>
</dbReference>
<dbReference type="PANTHER" id="PTHR46566:SF1">
    <property type="entry name" value="1-PHOSPHOFRUCTOKINASE"/>
    <property type="match status" value="1"/>
</dbReference>
<comment type="catalytic activity">
    <reaction evidence="7">
        <text>D-tagatofuranose 6-phosphate + ATP = D-tagatofuranose 1,6-bisphosphate + ADP + H(+)</text>
        <dbReference type="Rhea" id="RHEA:12420"/>
        <dbReference type="ChEBI" id="CHEBI:15378"/>
        <dbReference type="ChEBI" id="CHEBI:30616"/>
        <dbReference type="ChEBI" id="CHEBI:58694"/>
        <dbReference type="ChEBI" id="CHEBI:58695"/>
        <dbReference type="ChEBI" id="CHEBI:456216"/>
        <dbReference type="EC" id="2.7.1.144"/>
    </reaction>
</comment>
<sequence length="311" mass="33849">MITTVTINPAIDRTLIIDDFKVGAVNRVSRSIIDAGGKGINVAKNLKNLGNDVVCLGFMGPNGKYIEDVLNKLGIDSHFVPIESDIRINIKIIDEKYHTYTDINEAGPDVSRDEVEKLISSINEHVDFSNVIVLSGSLPPSVDKRFYGYVIEKIKKKGIKVILDADGDALKYGIEAKPYMIKPNVHELSQIAGKKLERKDEIIEEGMKIIENGVSIVAVSMGGKGSLVLTDEKIYFVKPIKVDVKGTVGAGDAYVAGFAHGIYNNLAIEETIKMASAASTSVVMREGTKACSLKDVNELKEKVEIGIIERG</sequence>
<gene>
    <name evidence="10" type="primary">pfkB</name>
    <name evidence="10" type="ORF">CE561_11750</name>
</gene>
<evidence type="ECO:0000256" key="6">
    <source>
        <dbReference type="ARBA" id="ARBA00047745"/>
    </source>
</evidence>
<dbReference type="GO" id="GO:0009024">
    <property type="term" value="F:tagatose-6-phosphate kinase activity"/>
    <property type="evidence" value="ECO:0007669"/>
    <property type="project" value="UniProtKB-EC"/>
</dbReference>
<keyword evidence="5 7" id="KW-0067">ATP-binding</keyword>
<dbReference type="Proteomes" id="UP000215301">
    <property type="component" value="Unassembled WGS sequence"/>
</dbReference>
<evidence type="ECO:0000256" key="3">
    <source>
        <dbReference type="ARBA" id="ARBA00022741"/>
    </source>
</evidence>
<feature type="domain" description="Carbohydrate kinase PfkB" evidence="9">
    <location>
        <begin position="22"/>
        <end position="292"/>
    </location>
</feature>
<dbReference type="GO" id="GO:0044281">
    <property type="term" value="P:small molecule metabolic process"/>
    <property type="evidence" value="ECO:0007669"/>
    <property type="project" value="UniProtKB-ARBA"/>
</dbReference>
<proteinExistence type="inferred from homology"/>
<dbReference type="InterPro" id="IPR017583">
    <property type="entry name" value="Tagatose/fructose_Pkinase"/>
</dbReference>
<dbReference type="GO" id="GO:0005829">
    <property type="term" value="C:cytosol"/>
    <property type="evidence" value="ECO:0007669"/>
    <property type="project" value="TreeGrafter"/>
</dbReference>
<keyword evidence="7" id="KW-0423">Lactose metabolism</keyword>
<dbReference type="InterPro" id="IPR002173">
    <property type="entry name" value="Carboh/pur_kinase_PfkB_CS"/>
</dbReference>
<comment type="pathway">
    <text evidence="7">Carbohydrate metabolism; D-tagatose 6-phosphate degradation; D-glyceraldehyde 3-phosphate and glycerone phosphate from D-tagatose 6-phosphate: step 1/2.</text>
</comment>
<evidence type="ECO:0000313" key="10">
    <source>
        <dbReference type="EMBL" id="OXT06051.1"/>
    </source>
</evidence>
<dbReference type="Pfam" id="PF00294">
    <property type="entry name" value="PfkB"/>
    <property type="match status" value="1"/>
</dbReference>
<dbReference type="PIRSF" id="PIRSF000535">
    <property type="entry name" value="1PFK/6PFK/LacC"/>
    <property type="match status" value="1"/>
</dbReference>
<keyword evidence="4 8" id="KW-0418">Kinase</keyword>
<dbReference type="GO" id="GO:0005988">
    <property type="term" value="P:lactose metabolic process"/>
    <property type="evidence" value="ECO:0007669"/>
    <property type="project" value="UniProtKB-KW"/>
</dbReference>
<comment type="catalytic activity">
    <reaction evidence="6 8">
        <text>beta-D-fructose 1-phosphate + ATP = beta-D-fructose 1,6-bisphosphate + ADP + H(+)</text>
        <dbReference type="Rhea" id="RHEA:14213"/>
        <dbReference type="ChEBI" id="CHEBI:15378"/>
        <dbReference type="ChEBI" id="CHEBI:30616"/>
        <dbReference type="ChEBI" id="CHEBI:32966"/>
        <dbReference type="ChEBI" id="CHEBI:138881"/>
        <dbReference type="ChEBI" id="CHEBI:456216"/>
        <dbReference type="EC" id="2.7.1.56"/>
    </reaction>
</comment>
<evidence type="ECO:0000256" key="5">
    <source>
        <dbReference type="ARBA" id="ARBA00022840"/>
    </source>
</evidence>
<evidence type="ECO:0000256" key="7">
    <source>
        <dbReference type="PIRNR" id="PIRNR000535"/>
    </source>
</evidence>
<reference evidence="10 11" key="1">
    <citation type="submission" date="2017-06" db="EMBL/GenBank/DDBJ databases">
        <title>Isolation and characterization of a thermophilic and butanogenic Thermoanaerobacterium thermosaccharolyticum M5 capable of efficient degradation of hemicellulose.</title>
        <authorList>
            <person name="Xin F."/>
            <person name="Jiang Y."/>
        </authorList>
    </citation>
    <scope>NUCLEOTIDE SEQUENCE [LARGE SCALE GENOMIC DNA]</scope>
    <source>
        <strain evidence="10 11">M5</strain>
    </source>
</reference>
<comment type="similarity">
    <text evidence="1">Belongs to the carbohydrate kinase pfkB family.</text>
</comment>
<dbReference type="GO" id="GO:0005524">
    <property type="term" value="F:ATP binding"/>
    <property type="evidence" value="ECO:0007669"/>
    <property type="project" value="UniProtKB-UniRule"/>
</dbReference>
<dbReference type="InterPro" id="IPR029056">
    <property type="entry name" value="Ribokinase-like"/>
</dbReference>
<dbReference type="EMBL" id="NKHD01000040">
    <property type="protein sequence ID" value="OXT06051.1"/>
    <property type="molecule type" value="Genomic_DNA"/>
</dbReference>
<dbReference type="GO" id="GO:0016052">
    <property type="term" value="P:carbohydrate catabolic process"/>
    <property type="evidence" value="ECO:0007669"/>
    <property type="project" value="UniProtKB-ARBA"/>
</dbReference>
<organism evidence="10 11">
    <name type="scientific">Thermoanaerobacterium thermosaccharolyticum</name>
    <name type="common">Clostridium thermosaccharolyticum</name>
    <dbReference type="NCBI Taxonomy" id="1517"/>
    <lineage>
        <taxon>Bacteria</taxon>
        <taxon>Bacillati</taxon>
        <taxon>Bacillota</taxon>
        <taxon>Clostridia</taxon>
        <taxon>Thermoanaerobacterales</taxon>
        <taxon>Thermoanaerobacteraceae</taxon>
        <taxon>Thermoanaerobacterium</taxon>
    </lineage>
</organism>